<dbReference type="RefSeq" id="WP_066674018.1">
    <property type="nucleotide sequence ID" value="NZ_CABMIZ010000003.1"/>
</dbReference>
<keyword evidence="2" id="KW-0349">Heme</keyword>
<dbReference type="SUPFAM" id="SSF56014">
    <property type="entry name" value="Nitrite and sulphite reductase 4Fe-4S domain-like"/>
    <property type="match status" value="2"/>
</dbReference>
<feature type="domain" description="Nitrite/sulphite reductase 4Fe-4S" evidence="7">
    <location>
        <begin position="118"/>
        <end position="269"/>
    </location>
</feature>
<dbReference type="Gene3D" id="3.30.413.10">
    <property type="entry name" value="Sulfite Reductase Hemoprotein, domain 1"/>
    <property type="match status" value="2"/>
</dbReference>
<dbReference type="GO" id="GO:0051539">
    <property type="term" value="F:4 iron, 4 sulfur cluster binding"/>
    <property type="evidence" value="ECO:0007669"/>
    <property type="project" value="UniProtKB-KW"/>
</dbReference>
<keyword evidence="4" id="KW-0560">Oxidoreductase</keyword>
<evidence type="ECO:0000313" key="11">
    <source>
        <dbReference type="Proteomes" id="UP000280586"/>
    </source>
</evidence>
<evidence type="ECO:0000256" key="2">
    <source>
        <dbReference type="ARBA" id="ARBA00022617"/>
    </source>
</evidence>
<dbReference type="Pfam" id="PF01077">
    <property type="entry name" value="NIR_SIR"/>
    <property type="match status" value="1"/>
</dbReference>
<evidence type="ECO:0000256" key="5">
    <source>
        <dbReference type="ARBA" id="ARBA00023004"/>
    </source>
</evidence>
<dbReference type="OrthoDB" id="9803707at2"/>
<dbReference type="AlphaFoldDB" id="A0A9N7JJ27"/>
<dbReference type="Proteomes" id="UP000280586">
    <property type="component" value="Chromosome"/>
</dbReference>
<keyword evidence="1" id="KW-0004">4Fe-4S</keyword>
<reference evidence="10" key="2">
    <citation type="submission" date="2022-06" db="EMBL/GenBank/DDBJ databases">
        <authorList>
            <person name="Holder M.E."/>
            <person name="Ajami N.J."/>
            <person name="Petrosino J.F."/>
        </authorList>
    </citation>
    <scope>NUCLEOTIDE SEQUENCE</scope>
    <source>
        <strain evidence="10">RMA 8861</strain>
    </source>
</reference>
<dbReference type="EMBL" id="CP099799">
    <property type="protein sequence ID" value="USR99943.1"/>
    <property type="molecule type" value="Genomic_DNA"/>
</dbReference>
<evidence type="ECO:0000256" key="6">
    <source>
        <dbReference type="ARBA" id="ARBA00023014"/>
    </source>
</evidence>
<evidence type="ECO:0000256" key="3">
    <source>
        <dbReference type="ARBA" id="ARBA00022723"/>
    </source>
</evidence>
<feature type="domain" description="Nitrite/Sulfite reductase ferredoxin-like" evidence="8">
    <location>
        <begin position="303"/>
        <end position="365"/>
    </location>
</feature>
<evidence type="ECO:0000259" key="8">
    <source>
        <dbReference type="Pfam" id="PF03460"/>
    </source>
</evidence>
<dbReference type="GO" id="GO:0016491">
    <property type="term" value="F:oxidoreductase activity"/>
    <property type="evidence" value="ECO:0007669"/>
    <property type="project" value="UniProtKB-KW"/>
</dbReference>
<gene>
    <name evidence="9" type="ORF">CP523_02260</name>
    <name evidence="10" type="ORF">NH397_10585</name>
</gene>
<evidence type="ECO:0000313" key="12">
    <source>
        <dbReference type="Proteomes" id="UP001055437"/>
    </source>
</evidence>
<feature type="domain" description="Nitrite/Sulfite reductase ferredoxin-like" evidence="8">
    <location>
        <begin position="43"/>
        <end position="106"/>
    </location>
</feature>
<dbReference type="SUPFAM" id="SSF55124">
    <property type="entry name" value="Nitrite/Sulfite reductase N-terminal domain-like"/>
    <property type="match status" value="2"/>
</dbReference>
<dbReference type="InterPro" id="IPR051329">
    <property type="entry name" value="NIR_SIR_4Fe-4S"/>
</dbReference>
<reference evidence="9 11" key="1">
    <citation type="submission" date="2017-09" db="EMBL/GenBank/DDBJ databases">
        <authorList>
            <person name="Thomas P."/>
            <person name="Seyboldt C."/>
        </authorList>
    </citation>
    <scope>NUCLEOTIDE SEQUENCE [LARGE SCALE GENOMIC DNA]</scope>
    <source>
        <strain evidence="9 11">DSM 7534</strain>
    </source>
</reference>
<dbReference type="InterPro" id="IPR006067">
    <property type="entry name" value="NO2/SO3_Rdtase_4Fe4S_dom"/>
</dbReference>
<dbReference type="KEGG" id="csep:CP523_02260"/>
<dbReference type="PANTHER" id="PTHR32439:SF9">
    <property type="entry name" value="BLR3264 PROTEIN"/>
    <property type="match status" value="1"/>
</dbReference>
<keyword evidence="3" id="KW-0479">Metal-binding</keyword>
<proteinExistence type="predicted"/>
<evidence type="ECO:0000313" key="10">
    <source>
        <dbReference type="EMBL" id="USR99943.1"/>
    </source>
</evidence>
<dbReference type="Gene3D" id="3.90.480.10">
    <property type="entry name" value="Sulfite Reductase Hemoprotein,Domain 2"/>
    <property type="match status" value="1"/>
</dbReference>
<dbReference type="InterPro" id="IPR005117">
    <property type="entry name" value="NiRdtase/SiRdtase_haem-b_fer"/>
</dbReference>
<evidence type="ECO:0000256" key="1">
    <source>
        <dbReference type="ARBA" id="ARBA00022485"/>
    </source>
</evidence>
<sequence length="517" mass="58582">MTKLKKILYDEIEDFREKGHKFLNGELNVMQFKHASGGFGVYAHRGGKEFMIRLRIPSGITNLEEMKIIYEFAKKYGMERIHFTTRQAIQFHGLSIDEVCDLMKEALDNDIYTRGSGGNFPRNVAISPLSGVNTDEAFDVTPYAMAVGNYFLERIYTYKLPRKLKVSFSSSNADGAHCTVQDLGFLAVNKDGNEYFQVYLGGGLGQNPKIAVKYKELIDPKEVLYYVEGMVNLFIAEGNYENRNKARVRYILDRMGEEEFIACFKNHVDEVKAKGDLDLLNIKTKEYNKPGIETKIKSTRLFKQKQKGLYSVYLHPVGGQLEVKDLKAILDLVDKMSDVEFRLAMTEGIYFRNLNGKEAEELLKLTEDMGGKTVFEQSVSCIGVPTCQVGLCNSQGTLKAILDYFKEKNFTKDVLPRIYISGCGNSCGVHQVGPIGFTGKKKRVNDEVCECFSLYVDGSFAVNKTKLGDCYGDILASKIPEFLYELAVNIDKAELRYDEYIKSNNENFKNLVNKYLV</sequence>
<keyword evidence="6" id="KW-0411">Iron-sulfur</keyword>
<dbReference type="GeneID" id="303559501"/>
<keyword evidence="5" id="KW-0408">Iron</keyword>
<evidence type="ECO:0000313" key="9">
    <source>
        <dbReference type="EMBL" id="AYE33368.1"/>
    </source>
</evidence>
<dbReference type="GO" id="GO:0020037">
    <property type="term" value="F:heme binding"/>
    <property type="evidence" value="ECO:0007669"/>
    <property type="project" value="InterPro"/>
</dbReference>
<dbReference type="EMBL" id="CP023671">
    <property type="protein sequence ID" value="AYE33368.1"/>
    <property type="molecule type" value="Genomic_DNA"/>
</dbReference>
<dbReference type="InterPro" id="IPR036136">
    <property type="entry name" value="Nit/Sulf_reduc_fer-like_dom_sf"/>
</dbReference>
<name>A0A9N7JJ27_CLOSE</name>
<accession>A0A9N7JJ27</accession>
<dbReference type="PANTHER" id="PTHR32439">
    <property type="entry name" value="FERREDOXIN--NITRITE REDUCTASE, CHLOROPLASTIC"/>
    <property type="match status" value="1"/>
</dbReference>
<organism evidence="9 11">
    <name type="scientific">Clostridium septicum</name>
    <dbReference type="NCBI Taxonomy" id="1504"/>
    <lineage>
        <taxon>Bacteria</taxon>
        <taxon>Bacillati</taxon>
        <taxon>Bacillota</taxon>
        <taxon>Clostridia</taxon>
        <taxon>Eubacteriales</taxon>
        <taxon>Clostridiaceae</taxon>
        <taxon>Clostridium</taxon>
    </lineage>
</organism>
<dbReference type="InterPro" id="IPR045854">
    <property type="entry name" value="NO2/SO3_Rdtase_4Fe4S_sf"/>
</dbReference>
<dbReference type="Proteomes" id="UP001055437">
    <property type="component" value="Chromosome"/>
</dbReference>
<evidence type="ECO:0000259" key="7">
    <source>
        <dbReference type="Pfam" id="PF01077"/>
    </source>
</evidence>
<keyword evidence="12" id="KW-1185">Reference proteome</keyword>
<dbReference type="Pfam" id="PF03460">
    <property type="entry name" value="NIR_SIR_ferr"/>
    <property type="match status" value="2"/>
</dbReference>
<protein>
    <submittedName>
        <fullName evidence="9">Ferredoxin--nitrite reductase</fullName>
    </submittedName>
    <submittedName>
        <fullName evidence="10">Nitrite/sulfite reductase</fullName>
    </submittedName>
</protein>
<dbReference type="GO" id="GO:0046872">
    <property type="term" value="F:metal ion binding"/>
    <property type="evidence" value="ECO:0007669"/>
    <property type="project" value="UniProtKB-KW"/>
</dbReference>
<evidence type="ECO:0000256" key="4">
    <source>
        <dbReference type="ARBA" id="ARBA00023002"/>
    </source>
</evidence>